<dbReference type="CDD" id="cd01949">
    <property type="entry name" value="GGDEF"/>
    <property type="match status" value="1"/>
</dbReference>
<dbReference type="GO" id="GO:0052621">
    <property type="term" value="F:diguanylate cyclase activity"/>
    <property type="evidence" value="ECO:0007669"/>
    <property type="project" value="TreeGrafter"/>
</dbReference>
<keyword evidence="1" id="KW-0472">Membrane</keyword>
<dbReference type="SUPFAM" id="SSF55073">
    <property type="entry name" value="Nucleotide cyclase"/>
    <property type="match status" value="1"/>
</dbReference>
<comment type="caution">
    <text evidence="3">The sequence shown here is derived from an EMBL/GenBank/DDBJ whole genome shotgun (WGS) entry which is preliminary data.</text>
</comment>
<keyword evidence="4" id="KW-1185">Reference proteome</keyword>
<dbReference type="InterPro" id="IPR000160">
    <property type="entry name" value="GGDEF_dom"/>
</dbReference>
<dbReference type="Proteomes" id="UP000525389">
    <property type="component" value="Unassembled WGS sequence"/>
</dbReference>
<keyword evidence="1" id="KW-0812">Transmembrane</keyword>
<dbReference type="PROSITE" id="PS50887">
    <property type="entry name" value="GGDEF"/>
    <property type="match status" value="1"/>
</dbReference>
<dbReference type="GO" id="GO:0043709">
    <property type="term" value="P:cell adhesion involved in single-species biofilm formation"/>
    <property type="evidence" value="ECO:0007669"/>
    <property type="project" value="TreeGrafter"/>
</dbReference>
<feature type="transmembrane region" description="Helical" evidence="1">
    <location>
        <begin position="75"/>
        <end position="94"/>
    </location>
</feature>
<evidence type="ECO:0000313" key="4">
    <source>
        <dbReference type="Proteomes" id="UP000525389"/>
    </source>
</evidence>
<dbReference type="NCBIfam" id="TIGR00254">
    <property type="entry name" value="GGDEF"/>
    <property type="match status" value="1"/>
</dbReference>
<dbReference type="SMART" id="SM00267">
    <property type="entry name" value="GGDEF"/>
    <property type="match status" value="1"/>
</dbReference>
<gene>
    <name evidence="3" type="ORF">HNQ09_000484</name>
</gene>
<feature type="transmembrane region" description="Helical" evidence="1">
    <location>
        <begin position="44"/>
        <end position="63"/>
    </location>
</feature>
<dbReference type="InterPro" id="IPR029787">
    <property type="entry name" value="Nucleotide_cyclase"/>
</dbReference>
<dbReference type="AlphaFoldDB" id="A0A7W8GCL9"/>
<organism evidence="3 4">
    <name type="scientific">Deinococcus budaensis</name>
    <dbReference type="NCBI Taxonomy" id="1665626"/>
    <lineage>
        <taxon>Bacteria</taxon>
        <taxon>Thermotogati</taxon>
        <taxon>Deinococcota</taxon>
        <taxon>Deinococci</taxon>
        <taxon>Deinococcales</taxon>
        <taxon>Deinococcaceae</taxon>
        <taxon>Deinococcus</taxon>
    </lineage>
</organism>
<name>A0A7W8GCL9_9DEIO</name>
<proteinExistence type="predicted"/>
<dbReference type="RefSeq" id="WP_184024879.1">
    <property type="nucleotide sequence ID" value="NZ_JACHFN010000001.1"/>
</dbReference>
<evidence type="ECO:0000256" key="1">
    <source>
        <dbReference type="SAM" id="Phobius"/>
    </source>
</evidence>
<evidence type="ECO:0000259" key="2">
    <source>
        <dbReference type="PROSITE" id="PS50887"/>
    </source>
</evidence>
<dbReference type="FunFam" id="3.30.70.270:FF:000001">
    <property type="entry name" value="Diguanylate cyclase domain protein"/>
    <property type="match status" value="1"/>
</dbReference>
<dbReference type="GO" id="GO:0005886">
    <property type="term" value="C:plasma membrane"/>
    <property type="evidence" value="ECO:0007669"/>
    <property type="project" value="TreeGrafter"/>
</dbReference>
<evidence type="ECO:0000313" key="3">
    <source>
        <dbReference type="EMBL" id="MBB5233067.1"/>
    </source>
</evidence>
<dbReference type="InterPro" id="IPR043128">
    <property type="entry name" value="Rev_trsase/Diguanyl_cyclase"/>
</dbReference>
<dbReference type="EMBL" id="JACHFN010000001">
    <property type="protein sequence ID" value="MBB5233067.1"/>
    <property type="molecule type" value="Genomic_DNA"/>
</dbReference>
<dbReference type="Pfam" id="PF00990">
    <property type="entry name" value="GGDEF"/>
    <property type="match status" value="1"/>
</dbReference>
<feature type="transmembrane region" description="Helical" evidence="1">
    <location>
        <begin position="147"/>
        <end position="166"/>
    </location>
</feature>
<protein>
    <submittedName>
        <fullName evidence="3">Diguanylate cyclase (GGDEF)-like protein</fullName>
    </submittedName>
</protein>
<dbReference type="PANTHER" id="PTHR45138">
    <property type="entry name" value="REGULATORY COMPONENTS OF SENSORY TRANSDUCTION SYSTEM"/>
    <property type="match status" value="1"/>
</dbReference>
<feature type="domain" description="GGDEF" evidence="2">
    <location>
        <begin position="213"/>
        <end position="342"/>
    </location>
</feature>
<dbReference type="PROSITE" id="PS51257">
    <property type="entry name" value="PROKAR_LIPOPROTEIN"/>
    <property type="match status" value="1"/>
</dbReference>
<dbReference type="GO" id="GO:1902201">
    <property type="term" value="P:negative regulation of bacterial-type flagellum-dependent cell motility"/>
    <property type="evidence" value="ECO:0007669"/>
    <property type="project" value="TreeGrafter"/>
</dbReference>
<reference evidence="3 4" key="1">
    <citation type="submission" date="2020-08" db="EMBL/GenBank/DDBJ databases">
        <title>Genomic Encyclopedia of Type Strains, Phase IV (KMG-IV): sequencing the most valuable type-strain genomes for metagenomic binning, comparative biology and taxonomic classification.</title>
        <authorList>
            <person name="Goeker M."/>
        </authorList>
    </citation>
    <scope>NUCLEOTIDE SEQUENCE [LARGE SCALE GENOMIC DNA]</scope>
    <source>
        <strain evidence="3 4">DSM 101791</strain>
    </source>
</reference>
<dbReference type="Gene3D" id="3.30.70.270">
    <property type="match status" value="1"/>
</dbReference>
<sequence>MSRPRLPFADPDAARRHIYSLVAALACLIQVAVAVVDHLGPAPGVVWEPVVGALLCLGAAATLRYSRVSLSAVDHAVLVAATLSVGVQVVQAFGTPAAPAPRLYFTGVFLFIAGFSILPPRWAMLYTAAVYAVFGALTLTREAGQDLTLLAEMGLIGVLIGHLSIYGQQVSAKRAQTLLFQKLALTDPLTGLDNRRAMYDRLKQAFAEVPQGQDFAVIMLDVDHFKQVNDRYGHDKGDQVLQQVGAVLRAQVRAGDHVARWGGEEFLVLARVRDEGEARAVTTRLWRAVRDAQVEGLPPITASLGVAFASHADSLAGLLHRADTELYRAKALGRDRVILAGEAPPVPGRPPQERPLSVM</sequence>
<accession>A0A7W8GCL9</accession>
<dbReference type="PANTHER" id="PTHR45138:SF9">
    <property type="entry name" value="DIGUANYLATE CYCLASE DGCM-RELATED"/>
    <property type="match status" value="1"/>
</dbReference>
<keyword evidence="1" id="KW-1133">Transmembrane helix</keyword>
<feature type="transmembrane region" description="Helical" evidence="1">
    <location>
        <begin position="123"/>
        <end position="141"/>
    </location>
</feature>
<dbReference type="InterPro" id="IPR050469">
    <property type="entry name" value="Diguanylate_Cyclase"/>
</dbReference>